<dbReference type="AlphaFoldDB" id="A0A919S6N5"/>
<proteinExistence type="predicted"/>
<keyword evidence="1" id="KW-0472">Membrane</keyword>
<organism evidence="2 3">
    <name type="scientific">Actinoplanes auranticolor</name>
    <dbReference type="NCBI Taxonomy" id="47988"/>
    <lineage>
        <taxon>Bacteria</taxon>
        <taxon>Bacillati</taxon>
        <taxon>Actinomycetota</taxon>
        <taxon>Actinomycetes</taxon>
        <taxon>Micromonosporales</taxon>
        <taxon>Micromonosporaceae</taxon>
        <taxon>Actinoplanes</taxon>
    </lineage>
</organism>
<dbReference type="Proteomes" id="UP000681340">
    <property type="component" value="Unassembled WGS sequence"/>
</dbReference>
<evidence type="ECO:0000313" key="2">
    <source>
        <dbReference type="EMBL" id="GIM65440.1"/>
    </source>
</evidence>
<name>A0A919S6N5_9ACTN</name>
<sequence>MAEQHGTWPAAAQPPAGWLPDRPAAPVGLPPRPVYREPHPIGVAPLLSGVGAAVVWFALFGSLGRDLAGYAWWTLTAAVSAWAVAIVLALLGDRGVATGVGLAAGIGLSVAAGFVTARWISTNDWPLW</sequence>
<keyword evidence="1" id="KW-0812">Transmembrane</keyword>
<evidence type="ECO:0000256" key="1">
    <source>
        <dbReference type="SAM" id="Phobius"/>
    </source>
</evidence>
<evidence type="ECO:0000313" key="3">
    <source>
        <dbReference type="Proteomes" id="UP000681340"/>
    </source>
</evidence>
<feature type="transmembrane region" description="Helical" evidence="1">
    <location>
        <begin position="99"/>
        <end position="120"/>
    </location>
</feature>
<feature type="transmembrane region" description="Helical" evidence="1">
    <location>
        <begin position="70"/>
        <end position="92"/>
    </location>
</feature>
<keyword evidence="1" id="KW-1133">Transmembrane helix</keyword>
<gene>
    <name evidence="2" type="ORF">Aau02nite_17110</name>
</gene>
<feature type="transmembrane region" description="Helical" evidence="1">
    <location>
        <begin position="41"/>
        <end position="64"/>
    </location>
</feature>
<dbReference type="RefSeq" id="WP_246594999.1">
    <property type="nucleotide sequence ID" value="NZ_BAABEA010000017.1"/>
</dbReference>
<keyword evidence="3" id="KW-1185">Reference proteome</keyword>
<comment type="caution">
    <text evidence="2">The sequence shown here is derived from an EMBL/GenBank/DDBJ whole genome shotgun (WGS) entry which is preliminary data.</text>
</comment>
<dbReference type="EMBL" id="BOQL01000017">
    <property type="protein sequence ID" value="GIM65440.1"/>
    <property type="molecule type" value="Genomic_DNA"/>
</dbReference>
<reference evidence="2" key="1">
    <citation type="submission" date="2021-03" db="EMBL/GenBank/DDBJ databases">
        <title>Whole genome shotgun sequence of Actinoplanes auranticolor NBRC 12245.</title>
        <authorList>
            <person name="Komaki H."/>
            <person name="Tamura T."/>
        </authorList>
    </citation>
    <scope>NUCLEOTIDE SEQUENCE</scope>
    <source>
        <strain evidence="2">NBRC 12245</strain>
    </source>
</reference>
<accession>A0A919S6N5</accession>
<protein>
    <submittedName>
        <fullName evidence="2">Uncharacterized protein</fullName>
    </submittedName>
</protein>